<organism evidence="2 3">
    <name type="scientific">Chelatococcus reniformis</name>
    <dbReference type="NCBI Taxonomy" id="1494448"/>
    <lineage>
        <taxon>Bacteria</taxon>
        <taxon>Pseudomonadati</taxon>
        <taxon>Pseudomonadota</taxon>
        <taxon>Alphaproteobacteria</taxon>
        <taxon>Hyphomicrobiales</taxon>
        <taxon>Chelatococcaceae</taxon>
        <taxon>Chelatococcus</taxon>
    </lineage>
</organism>
<comment type="caution">
    <text evidence="2">The sequence shown here is derived from an EMBL/GenBank/DDBJ whole genome shotgun (WGS) entry which is preliminary data.</text>
</comment>
<reference evidence="2" key="1">
    <citation type="journal article" date="2014" name="Int. J. Syst. Evol. Microbiol.">
        <title>Complete genome sequence of Corynebacterium casei LMG S-19264T (=DSM 44701T), isolated from a smear-ripened cheese.</title>
        <authorList>
            <consortium name="US DOE Joint Genome Institute (JGI-PGF)"/>
            <person name="Walter F."/>
            <person name="Albersmeier A."/>
            <person name="Kalinowski J."/>
            <person name="Ruckert C."/>
        </authorList>
    </citation>
    <scope>NUCLEOTIDE SEQUENCE</scope>
    <source>
        <strain evidence="2">CGMCC 1.12919</strain>
    </source>
</reference>
<proteinExistence type="predicted"/>
<evidence type="ECO:0000313" key="3">
    <source>
        <dbReference type="Proteomes" id="UP000637002"/>
    </source>
</evidence>
<feature type="region of interest" description="Disordered" evidence="1">
    <location>
        <begin position="40"/>
        <end position="62"/>
    </location>
</feature>
<dbReference type="EMBL" id="BMGG01000005">
    <property type="protein sequence ID" value="GGC71411.1"/>
    <property type="molecule type" value="Genomic_DNA"/>
</dbReference>
<evidence type="ECO:0000256" key="1">
    <source>
        <dbReference type="SAM" id="MobiDB-lite"/>
    </source>
</evidence>
<keyword evidence="3" id="KW-1185">Reference proteome</keyword>
<reference evidence="2" key="2">
    <citation type="submission" date="2020-09" db="EMBL/GenBank/DDBJ databases">
        <authorList>
            <person name="Sun Q."/>
            <person name="Zhou Y."/>
        </authorList>
    </citation>
    <scope>NUCLEOTIDE SEQUENCE</scope>
    <source>
        <strain evidence="2">CGMCC 1.12919</strain>
    </source>
</reference>
<gene>
    <name evidence="2" type="ORF">GCM10010994_32390</name>
</gene>
<dbReference type="AlphaFoldDB" id="A0A916UFN5"/>
<name>A0A916UFN5_9HYPH</name>
<evidence type="ECO:0000313" key="2">
    <source>
        <dbReference type="EMBL" id="GGC71411.1"/>
    </source>
</evidence>
<accession>A0A916UFN5</accession>
<dbReference type="Proteomes" id="UP000637002">
    <property type="component" value="Unassembled WGS sequence"/>
</dbReference>
<protein>
    <submittedName>
        <fullName evidence="2">Uncharacterized protein</fullName>
    </submittedName>
</protein>
<sequence>MQDRADQLVGIVIVPGWHGHTEGLAWLRMEFCAHAIGLHRKAPAHKTPDPDLTPRTRLRAIR</sequence>